<feature type="binding site" evidence="5">
    <location>
        <position position="344"/>
    </location>
    <ligand>
        <name>Ca(2+)</name>
        <dbReference type="ChEBI" id="CHEBI:29108"/>
    </ligand>
</feature>
<dbReference type="GO" id="GO:0016811">
    <property type="term" value="F:hydrolase activity, acting on carbon-nitrogen (but not peptide) bonds, in linear amides"/>
    <property type="evidence" value="ECO:0007669"/>
    <property type="project" value="InterPro"/>
</dbReference>
<dbReference type="Gene3D" id="1.10.1400.10">
    <property type="match status" value="1"/>
</dbReference>
<name>A0A4V0YDS8_9MICO</name>
<sequence>MIAVVAAGFVVFTIQRSFPTLEGTITTSGLNDKVTVQRDDRGIPTITADDSHDLFFAQGYVHAQDRFWEMDFRRHVTSGRLSELFGASQLPTDTFLRTLGWRKVAEQEVDLLSDDAKAYYQAYADGVNAYLSDHHGAAVSLEYAVLGLQNPDYTIEKWTIADSLAWLKAMAWDLRANLGDETDRALLAGAGYTQEQIADLYPAYPFDQNPVIVPELSTDAPDAKTPDVEAGSTAPASLQWQQVDNVVEAASALIGQVGEGVGSNSWVVSGDLTESGMPLLSNDPHLGAAMPSIWHQIGLRCAKVSAACPFDVAGFGFSGVPGVVIGHNTSIAWGFTNLTTDVTDLYLERVQGDDYWRDGKLVPLKISHETIKVAGGKDVDLEIRSTNNGPIISSVNDDDAAIAQHPVTGSDGKVTEPSSMPDGDTAVALKWTALTPGTTAEAIFTLDQAQDFAGFRAAAEQFDVPAQNLIYADVNGNIGYQAPGKLPIRGAGDGSMPQPGWDSDYDWKGFIPFAKLPVLYNPDDGYIVTANNAITGDDYPYFLTNDWDYGWRAARITDLIQRASADHKLTVQDMRDIQSDTDFWIGKKLITAYKDITVDDTQVQSALDLFDLWDGQNAVDSAAAAYANVVWDELAQDLFTRREHPAPTGSQSRLFLVADNLLDDPDSSWWTNDQISVTSQQQMLVKAATDAYHRLAELEGSNPEQWTWGGIHKLTLTSATFGSSGIAPIEWLFNRGPLAVGGGSSVVDATGWAIGDGFDVSTVPSMRMVVDLSNFDASTWTNLTGESGHAFHPNYDDQAEAWQHVQALPWAFSPKAVKAAATHTLVLAPAD</sequence>
<evidence type="ECO:0000313" key="7">
    <source>
        <dbReference type="Proteomes" id="UP000293995"/>
    </source>
</evidence>
<dbReference type="PANTHER" id="PTHR34218:SF4">
    <property type="entry name" value="ACYL-HOMOSERINE LACTONE ACYLASE QUIP"/>
    <property type="match status" value="1"/>
</dbReference>
<comment type="similarity">
    <text evidence="1">Belongs to the peptidase S45 family.</text>
</comment>
<dbReference type="Proteomes" id="UP000293995">
    <property type="component" value="Chromosome"/>
</dbReference>
<dbReference type="InterPro" id="IPR002692">
    <property type="entry name" value="S45"/>
</dbReference>
<comment type="cofactor">
    <cofactor evidence="5">
        <name>Ca(2+)</name>
        <dbReference type="ChEBI" id="CHEBI:29108"/>
    </cofactor>
    <text evidence="5">Binds 1 Ca(2+) ion per dimer.</text>
</comment>
<organism evidence="6 7">
    <name type="scientific">Microbacterium protaetiae</name>
    <dbReference type="NCBI Taxonomy" id="2509458"/>
    <lineage>
        <taxon>Bacteria</taxon>
        <taxon>Bacillati</taxon>
        <taxon>Actinomycetota</taxon>
        <taxon>Actinomycetes</taxon>
        <taxon>Micrococcales</taxon>
        <taxon>Microbacteriaceae</taxon>
        <taxon>Microbacterium</taxon>
    </lineage>
</organism>
<keyword evidence="2" id="KW-0378">Hydrolase</keyword>
<accession>A0A4V0YDS8</accession>
<evidence type="ECO:0000256" key="5">
    <source>
        <dbReference type="PIRSR" id="PIRSR001227-2"/>
    </source>
</evidence>
<keyword evidence="7" id="KW-1185">Reference proteome</keyword>
<dbReference type="InterPro" id="IPR043147">
    <property type="entry name" value="Penicillin_amidase_A-knob"/>
</dbReference>
<dbReference type="EMBL" id="CP035494">
    <property type="protein sequence ID" value="QAY61761.1"/>
    <property type="molecule type" value="Genomic_DNA"/>
</dbReference>
<dbReference type="Gene3D" id="2.30.120.10">
    <property type="match status" value="1"/>
</dbReference>
<dbReference type="OrthoDB" id="9759796at2"/>
<dbReference type="CDD" id="cd03747">
    <property type="entry name" value="Ntn_PGA_like"/>
    <property type="match status" value="1"/>
</dbReference>
<dbReference type="Gene3D" id="1.10.439.10">
    <property type="entry name" value="Penicillin Amidohydrolase, domain 1"/>
    <property type="match status" value="1"/>
</dbReference>
<dbReference type="Pfam" id="PF01804">
    <property type="entry name" value="Penicil_amidase"/>
    <property type="match status" value="1"/>
</dbReference>
<keyword evidence="5" id="KW-0479">Metal-binding</keyword>
<evidence type="ECO:0000256" key="3">
    <source>
        <dbReference type="ARBA" id="ARBA00023145"/>
    </source>
</evidence>
<evidence type="ECO:0000313" key="6">
    <source>
        <dbReference type="EMBL" id="QAY61761.1"/>
    </source>
</evidence>
<evidence type="ECO:0000256" key="4">
    <source>
        <dbReference type="PIRSR" id="PIRSR001227-1"/>
    </source>
</evidence>
<feature type="active site" description="Nucleophile" evidence="4">
    <location>
        <position position="263"/>
    </location>
</feature>
<dbReference type="PANTHER" id="PTHR34218">
    <property type="entry name" value="PEPTIDASE S45 PENICILLIN AMIDASE"/>
    <property type="match status" value="1"/>
</dbReference>
<evidence type="ECO:0000256" key="2">
    <source>
        <dbReference type="ARBA" id="ARBA00022801"/>
    </source>
</evidence>
<dbReference type="GO" id="GO:0017000">
    <property type="term" value="P:antibiotic biosynthetic process"/>
    <property type="evidence" value="ECO:0007669"/>
    <property type="project" value="InterPro"/>
</dbReference>
<dbReference type="InterPro" id="IPR029055">
    <property type="entry name" value="Ntn_hydrolases_N"/>
</dbReference>
<dbReference type="AlphaFoldDB" id="A0A4V0YDS8"/>
<dbReference type="InterPro" id="IPR014395">
    <property type="entry name" value="Pen/GL7ACA/AHL_acylase"/>
</dbReference>
<reference evidence="6 7" key="1">
    <citation type="submission" date="2019-01" db="EMBL/GenBank/DDBJ databases">
        <title>Genome sequencing of strain DFW100M-13.</title>
        <authorList>
            <person name="Heo J."/>
            <person name="Kim S.-J."/>
            <person name="Kim J.-S."/>
            <person name="Hong S.-B."/>
            <person name="Kwon S.-W."/>
        </authorList>
    </citation>
    <scope>NUCLEOTIDE SEQUENCE [LARGE SCALE GENOMIC DNA]</scope>
    <source>
        <strain evidence="6 7">DFW100M-13</strain>
    </source>
</reference>
<keyword evidence="3" id="KW-0865">Zymogen</keyword>
<dbReference type="SUPFAM" id="SSF56235">
    <property type="entry name" value="N-terminal nucleophile aminohydrolases (Ntn hydrolases)"/>
    <property type="match status" value="1"/>
</dbReference>
<dbReference type="GO" id="GO:0046872">
    <property type="term" value="F:metal ion binding"/>
    <property type="evidence" value="ECO:0007669"/>
    <property type="project" value="UniProtKB-KW"/>
</dbReference>
<dbReference type="Gene3D" id="3.60.20.10">
    <property type="entry name" value="Glutamine Phosphoribosylpyrophosphate, subunit 1, domain 1"/>
    <property type="match status" value="1"/>
</dbReference>
<feature type="binding site" evidence="5">
    <location>
        <position position="181"/>
    </location>
    <ligand>
        <name>Ca(2+)</name>
        <dbReference type="ChEBI" id="CHEBI:29108"/>
    </ligand>
</feature>
<gene>
    <name evidence="6" type="ORF">ET475_06975</name>
</gene>
<feature type="binding site" evidence="5">
    <location>
        <position position="341"/>
    </location>
    <ligand>
        <name>Ca(2+)</name>
        <dbReference type="ChEBI" id="CHEBI:29108"/>
    </ligand>
</feature>
<dbReference type="InterPro" id="IPR043146">
    <property type="entry name" value="Penicillin_amidase_N_B-knob"/>
</dbReference>
<dbReference type="InterPro" id="IPR023343">
    <property type="entry name" value="Penicillin_amidase_dom1"/>
</dbReference>
<proteinExistence type="inferred from homology"/>
<dbReference type="KEGG" id="mprt:ET475_06975"/>
<keyword evidence="5" id="KW-0106">Calcium</keyword>
<dbReference type="PIRSF" id="PIRSF001227">
    <property type="entry name" value="Pen_acylase"/>
    <property type="match status" value="1"/>
</dbReference>
<protein>
    <submittedName>
        <fullName evidence="6">Penicillin acylase family protein</fullName>
    </submittedName>
</protein>
<evidence type="ECO:0000256" key="1">
    <source>
        <dbReference type="ARBA" id="ARBA00006586"/>
    </source>
</evidence>